<accession>A0A151H6J9</accession>
<evidence type="ECO:0000313" key="3">
    <source>
        <dbReference type="Proteomes" id="UP000075225"/>
    </source>
</evidence>
<comment type="caution">
    <text evidence="2">The sequence shown here is derived from an EMBL/GenBank/DDBJ whole genome shotgun (WGS) entry which is preliminary data.</text>
</comment>
<feature type="compositionally biased region" description="Basic residues" evidence="1">
    <location>
        <begin position="1"/>
        <end position="10"/>
    </location>
</feature>
<organism evidence="2 3">
    <name type="scientific">Toxoplasma gondii TgCatPRC2</name>
    <dbReference type="NCBI Taxonomy" id="1130821"/>
    <lineage>
        <taxon>Eukaryota</taxon>
        <taxon>Sar</taxon>
        <taxon>Alveolata</taxon>
        <taxon>Apicomplexa</taxon>
        <taxon>Conoidasida</taxon>
        <taxon>Coccidia</taxon>
        <taxon>Eucoccidiorida</taxon>
        <taxon>Eimeriorina</taxon>
        <taxon>Sarcocystidae</taxon>
        <taxon>Toxoplasma</taxon>
    </lineage>
</organism>
<name>A0A151H6J9_TOXGO</name>
<feature type="compositionally biased region" description="Basic and acidic residues" evidence="1">
    <location>
        <begin position="11"/>
        <end position="25"/>
    </location>
</feature>
<dbReference type="EMBL" id="AHZP02002130">
    <property type="protein sequence ID" value="KYK64931.1"/>
    <property type="molecule type" value="Genomic_DNA"/>
</dbReference>
<evidence type="ECO:0000256" key="1">
    <source>
        <dbReference type="SAM" id="MobiDB-lite"/>
    </source>
</evidence>
<sequence>TKKRNRRKQTNQRESREKALEEGGQRDGNATKTKCPSCLVWRRRGAGNIFQLIACSQVKAVHRMLFSV</sequence>
<dbReference type="Proteomes" id="UP000075225">
    <property type="component" value="Unassembled WGS sequence"/>
</dbReference>
<feature type="non-terminal residue" evidence="2">
    <location>
        <position position="1"/>
    </location>
</feature>
<proteinExistence type="predicted"/>
<evidence type="ECO:0000313" key="2">
    <source>
        <dbReference type="EMBL" id="KYK64931.1"/>
    </source>
</evidence>
<dbReference type="VEuPathDB" id="ToxoDB:TGPRC2_426160"/>
<reference evidence="3" key="1">
    <citation type="submission" date="2016-03" db="EMBL/GenBank/DDBJ databases">
        <authorList>
            <person name="Sibley D."/>
            <person name="Venepally P."/>
            <person name="Karamycheva S."/>
            <person name="Hadjithomas M."/>
            <person name="Khan A."/>
            <person name="Brunk B."/>
            <person name="Roos D."/>
            <person name="Caler E."/>
            <person name="Lorenzi H."/>
        </authorList>
    </citation>
    <scope>NUCLEOTIDE SEQUENCE [LARGE SCALE GENOMIC DNA]</scope>
    <source>
        <strain evidence="3">TgCatPRC2</strain>
    </source>
</reference>
<dbReference type="AlphaFoldDB" id="A0A151H6J9"/>
<feature type="region of interest" description="Disordered" evidence="1">
    <location>
        <begin position="1"/>
        <end position="33"/>
    </location>
</feature>
<gene>
    <name evidence="2" type="ORF">TGPRC2_426160</name>
</gene>
<feature type="non-terminal residue" evidence="2">
    <location>
        <position position="68"/>
    </location>
</feature>
<protein>
    <submittedName>
        <fullName evidence="2">Uncharacterized protein</fullName>
    </submittedName>
</protein>